<evidence type="ECO:0000313" key="2">
    <source>
        <dbReference type="EMBL" id="UTV29988.1"/>
    </source>
</evidence>
<dbReference type="RefSeq" id="WP_255391327.1">
    <property type="nucleotide sequence ID" value="NZ_CP101509.1"/>
</dbReference>
<evidence type="ECO:0000313" key="3">
    <source>
        <dbReference type="Proteomes" id="UP001057998"/>
    </source>
</evidence>
<protein>
    <recommendedName>
        <fullName evidence="4">Outer membrane protein beta-barrel domain-containing protein</fullName>
    </recommendedName>
</protein>
<keyword evidence="3" id="KW-1185">Reference proteome</keyword>
<gene>
    <name evidence="2" type="ORF">NNL38_23615</name>
</gene>
<dbReference type="Proteomes" id="UP001057998">
    <property type="component" value="Chromosome 2"/>
</dbReference>
<evidence type="ECO:0000256" key="1">
    <source>
        <dbReference type="SAM" id="SignalP"/>
    </source>
</evidence>
<dbReference type="EMBL" id="CP101509">
    <property type="protein sequence ID" value="UTV29988.1"/>
    <property type="molecule type" value="Genomic_DNA"/>
</dbReference>
<keyword evidence="1" id="KW-0732">Signal</keyword>
<sequence>MNVKTPTKLLSCVALLSVAGLSPAVNAANFPYNYFEVRVPLSPGGIGAAFSQQIHQNAHVIVEAESHFEDDWVLGGGFGFNAPVNQFTDITGQVKLLSIKNEDNDKALGRVSSELNLGLSAWILPYLETGGKVGVISAHDDLSLMSLHARFHTSDAFSMGAEWRITGIENHILAFSVRYPF</sequence>
<reference evidence="2" key="1">
    <citation type="submission" date="2022-07" db="EMBL/GenBank/DDBJ databases">
        <title>Genome sequencing of Photobacterium atrarenae GJH2-4.</title>
        <authorList>
            <person name="Park S.-J."/>
        </authorList>
    </citation>
    <scope>NUCLEOTIDE SEQUENCE</scope>
    <source>
        <strain evidence="2">GJH2-4</strain>
    </source>
</reference>
<organism evidence="2 3">
    <name type="scientific">Photobacterium atrarenae</name>
    <dbReference type="NCBI Taxonomy" id="865757"/>
    <lineage>
        <taxon>Bacteria</taxon>
        <taxon>Pseudomonadati</taxon>
        <taxon>Pseudomonadota</taxon>
        <taxon>Gammaproteobacteria</taxon>
        <taxon>Vibrionales</taxon>
        <taxon>Vibrionaceae</taxon>
        <taxon>Photobacterium</taxon>
    </lineage>
</organism>
<name>A0ABY5GM35_9GAMM</name>
<proteinExistence type="predicted"/>
<feature type="signal peptide" evidence="1">
    <location>
        <begin position="1"/>
        <end position="27"/>
    </location>
</feature>
<evidence type="ECO:0008006" key="4">
    <source>
        <dbReference type="Google" id="ProtNLM"/>
    </source>
</evidence>
<feature type="chain" id="PRO_5047115395" description="Outer membrane protein beta-barrel domain-containing protein" evidence="1">
    <location>
        <begin position="28"/>
        <end position="181"/>
    </location>
</feature>
<accession>A0ABY5GM35</accession>